<dbReference type="Proteomes" id="UP001139011">
    <property type="component" value="Unassembled WGS sequence"/>
</dbReference>
<evidence type="ECO:0000313" key="7">
    <source>
        <dbReference type="EMBL" id="MCK6255872.1"/>
    </source>
</evidence>
<keyword evidence="5 6" id="KW-0472">Membrane</keyword>
<proteinExistence type="inferred from homology"/>
<evidence type="ECO:0000256" key="4">
    <source>
        <dbReference type="ARBA" id="ARBA00022989"/>
    </source>
</evidence>
<dbReference type="GO" id="GO:0016020">
    <property type="term" value="C:membrane"/>
    <property type="evidence" value="ECO:0007669"/>
    <property type="project" value="UniProtKB-SubCell"/>
</dbReference>
<gene>
    <name evidence="7" type="ORF">LCY76_04540</name>
</gene>
<evidence type="ECO:0000256" key="5">
    <source>
        <dbReference type="ARBA" id="ARBA00023136"/>
    </source>
</evidence>
<feature type="transmembrane region" description="Helical" evidence="6">
    <location>
        <begin position="6"/>
        <end position="26"/>
    </location>
</feature>
<comment type="similarity">
    <text evidence="2">Belongs to the SscA family.</text>
</comment>
<protein>
    <submittedName>
        <fullName evidence="7">YjcZ family sporulation protein</fullName>
    </submittedName>
</protein>
<dbReference type="NCBIfam" id="TIGR01732">
    <property type="entry name" value="tiny_TM_bacill"/>
    <property type="match status" value="1"/>
</dbReference>
<dbReference type="InterPro" id="IPR010070">
    <property type="entry name" value="YjcZ-like"/>
</dbReference>
<comment type="subcellular location">
    <subcellularLocation>
        <location evidence="1">Membrane</location>
    </subcellularLocation>
</comment>
<dbReference type="AlphaFoldDB" id="A0A9X1X864"/>
<evidence type="ECO:0000313" key="8">
    <source>
        <dbReference type="Proteomes" id="UP001139011"/>
    </source>
</evidence>
<comment type="caution">
    <text evidence="7">The sequence shown here is derived from an EMBL/GenBank/DDBJ whole genome shotgun (WGS) entry which is preliminary data.</text>
</comment>
<keyword evidence="4 6" id="KW-1133">Transmembrane helix</keyword>
<dbReference type="RefSeq" id="WP_248254590.1">
    <property type="nucleotide sequence ID" value="NZ_JAIWJX010000002.1"/>
</dbReference>
<sequence length="27" mass="2875">MSGFSGGFELIVVLIILLIIIGCICFC</sequence>
<reference evidence="7" key="1">
    <citation type="submission" date="2021-09" db="EMBL/GenBank/DDBJ databases">
        <title>Genome analysis of Fictibacillus sp. KIGAM418 isolated from marine sediment.</title>
        <authorList>
            <person name="Seo M.-J."/>
            <person name="Cho E.-S."/>
            <person name="Hwang C.Y."/>
        </authorList>
    </citation>
    <scope>NUCLEOTIDE SEQUENCE</scope>
    <source>
        <strain evidence="7">KIGAM418</strain>
    </source>
</reference>
<keyword evidence="8" id="KW-1185">Reference proteome</keyword>
<evidence type="ECO:0000256" key="2">
    <source>
        <dbReference type="ARBA" id="ARBA00010221"/>
    </source>
</evidence>
<evidence type="ECO:0000256" key="6">
    <source>
        <dbReference type="SAM" id="Phobius"/>
    </source>
</evidence>
<keyword evidence="3 6" id="KW-0812">Transmembrane</keyword>
<dbReference type="Pfam" id="PF09680">
    <property type="entry name" value="YjcZ_2"/>
    <property type="match status" value="1"/>
</dbReference>
<organism evidence="7 8">
    <name type="scientific">Fictibacillus marinisediminis</name>
    <dbReference type="NCBI Taxonomy" id="2878389"/>
    <lineage>
        <taxon>Bacteria</taxon>
        <taxon>Bacillati</taxon>
        <taxon>Bacillota</taxon>
        <taxon>Bacilli</taxon>
        <taxon>Bacillales</taxon>
        <taxon>Fictibacillaceae</taxon>
        <taxon>Fictibacillus</taxon>
    </lineage>
</organism>
<accession>A0A9X1X864</accession>
<evidence type="ECO:0000256" key="3">
    <source>
        <dbReference type="ARBA" id="ARBA00022692"/>
    </source>
</evidence>
<name>A0A9X1X864_9BACL</name>
<evidence type="ECO:0000256" key="1">
    <source>
        <dbReference type="ARBA" id="ARBA00004370"/>
    </source>
</evidence>
<dbReference type="EMBL" id="JAIWJX010000002">
    <property type="protein sequence ID" value="MCK6255872.1"/>
    <property type="molecule type" value="Genomic_DNA"/>
</dbReference>